<dbReference type="GO" id="GO:0005737">
    <property type="term" value="C:cytoplasm"/>
    <property type="evidence" value="ECO:0007669"/>
    <property type="project" value="UniProtKB-SubCell"/>
</dbReference>
<reference evidence="18 20" key="2">
    <citation type="journal article" date="2011" name="PLoS Biol.">
        <title>Modernizing reference genome assemblies.</title>
        <authorList>
            <person name="Church D.M."/>
            <person name="Schneider V.A."/>
            <person name="Graves T."/>
            <person name="Auger K."/>
            <person name="Cunningham F."/>
            <person name="Bouk N."/>
            <person name="Chen H.C."/>
            <person name="Agarwala R."/>
            <person name="McLaren W.M."/>
            <person name="Ritchie G.R."/>
            <person name="Albracht D."/>
            <person name="Kremitzki M."/>
            <person name="Rock S."/>
            <person name="Kotkiewicz H."/>
            <person name="Kremitzki C."/>
            <person name="Wollam A."/>
            <person name="Trani L."/>
            <person name="Fulton L."/>
            <person name="Fulton R."/>
            <person name="Matthews L."/>
            <person name="Whitehead S."/>
            <person name="Chow W."/>
            <person name="Torrance J."/>
            <person name="Dunn M."/>
            <person name="Harden G."/>
            <person name="Threadgold G."/>
            <person name="Wood J."/>
            <person name="Collins J."/>
            <person name="Heath P."/>
            <person name="Griffiths G."/>
            <person name="Pelan S."/>
            <person name="Grafham D."/>
            <person name="Eichler E.E."/>
            <person name="Weinstock G."/>
            <person name="Mardis E.R."/>
            <person name="Wilson R.K."/>
            <person name="Howe K."/>
            <person name="Flicek P."/>
            <person name="Hubbard T."/>
        </authorList>
    </citation>
    <scope>NUCLEOTIDE SEQUENCE [LARGE SCALE GENOMIC DNA]</scope>
    <source>
        <strain evidence="18 20">C57BL/6J</strain>
    </source>
</reference>
<gene>
    <name evidence="18 19" type="primary">Khdc4</name>
    <name evidence="19" type="synonym">2810403A07Rik</name>
</gene>
<feature type="compositionally biased region" description="Low complexity" evidence="15">
    <location>
        <begin position="25"/>
        <end position="36"/>
    </location>
</feature>
<reference evidence="18 20" key="1">
    <citation type="journal article" date="2009" name="PLoS Biol.">
        <title>Lineage-specific biology revealed by a finished genome assembly of the mouse.</title>
        <authorList>
            <consortium name="Mouse Genome Sequencing Consortium"/>
            <person name="Church D.M."/>
            <person name="Goodstadt L."/>
            <person name="Hillier L.W."/>
            <person name="Zody M.C."/>
            <person name="Goldstein S."/>
            <person name="She X."/>
            <person name="Bult C.J."/>
            <person name="Agarwala R."/>
            <person name="Cherry J.L."/>
            <person name="DiCuccio M."/>
            <person name="Hlavina W."/>
            <person name="Kapustin Y."/>
            <person name="Meric P."/>
            <person name="Maglott D."/>
            <person name="Birtle Z."/>
            <person name="Marques A.C."/>
            <person name="Graves T."/>
            <person name="Zhou S."/>
            <person name="Teague B."/>
            <person name="Potamousis K."/>
            <person name="Churas C."/>
            <person name="Place M."/>
            <person name="Herschleb J."/>
            <person name="Runnheim R."/>
            <person name="Forrest D."/>
            <person name="Amos-Landgraf J."/>
            <person name="Schwartz D.C."/>
            <person name="Cheng Z."/>
            <person name="Lindblad-Toh K."/>
            <person name="Eichler E.E."/>
            <person name="Ponting C.P."/>
        </authorList>
    </citation>
    <scope>NUCLEOTIDE SEQUENCE [LARGE SCALE GENOMIC DNA]</scope>
    <source>
        <strain evidence="18 20">C57BL/6J</strain>
    </source>
</reference>
<dbReference type="CDD" id="cd22386">
    <property type="entry name" value="KH-I_KHDC4_rpt2"/>
    <property type="match status" value="1"/>
</dbReference>
<dbReference type="GO" id="GO:0006397">
    <property type="term" value="P:mRNA processing"/>
    <property type="evidence" value="ECO:0007669"/>
    <property type="project" value="UniProtKB-KW"/>
</dbReference>
<sequence>MSAGSATHPAAGGRRSKWDQPAPAPLLFLPPTAPGGEVAGSGASPGGATTAAAPSGALDAAAAVAAKINAMLMAKGKLKPSQNAAEKLQAPGKSLTSNKSKDDLVVAEVEINDVPLTCRNLLTRGQTQDEISRLSGAAVSTRGRFMTTEEKAKVGPGDRPLYLHVQGQTRELVDRAVNRIKEIITNGVVKAATGTSPTFNGATVTVYHQPAPIAQLSPAINQKPSFQSGMHYVQDKLFVGLEHAVPTFNVKEKVEGPGCSYLQHIQIETGAKVFLRGKGSGCIEPASGREAFEPMYIYISHPKPEGLAAAKKLCENLLQTVHAEYSRFVNQINTAVPLPASSASLRSTKHSATSCFIGTWSLASITYWGPTCANTVSDNTSATSSQHWTEPNKCSFYSCCSCQNCLAYWPPAPAPTPSSATVTEEAIHRGAA</sequence>
<dbReference type="SMR" id="A0A0G2JEG2"/>
<dbReference type="PANTHER" id="PTHR15744:SF0">
    <property type="entry name" value="KH HOMOLOGY DOMAIN-CONTAINING PROTEIN 4"/>
    <property type="match status" value="1"/>
</dbReference>
<dbReference type="VEuPathDB" id="HostDB:ENSMUSG00000028060"/>
<evidence type="ECO:0000256" key="6">
    <source>
        <dbReference type="ARBA" id="ARBA00022553"/>
    </source>
</evidence>
<dbReference type="GeneTree" id="ENSGT00510000047412"/>
<evidence type="ECO:0000256" key="4">
    <source>
        <dbReference type="ARBA" id="ARBA00017795"/>
    </source>
</evidence>
<dbReference type="AGR" id="MGI:1921450"/>
<dbReference type="Ensembl" id="ENSMUST00000198078.2">
    <property type="protein sequence ID" value="ENSMUSP00000142760.2"/>
    <property type="gene ID" value="ENSMUSG00000028060.15"/>
</dbReference>
<dbReference type="SUPFAM" id="SSF54791">
    <property type="entry name" value="Eukaryotic type KH-domain (KH-domain type I)"/>
    <property type="match status" value="2"/>
</dbReference>
<reference evidence="18" key="3">
    <citation type="submission" date="2025-08" db="UniProtKB">
        <authorList>
            <consortium name="Ensembl"/>
        </authorList>
    </citation>
    <scope>IDENTIFICATION</scope>
    <source>
        <strain evidence="18">C57BL/6J</strain>
    </source>
</reference>
<dbReference type="AlphaFoldDB" id="A0A0G2JEG2"/>
<dbReference type="InterPro" id="IPR036612">
    <property type="entry name" value="KH_dom_type_1_sf"/>
</dbReference>
<feature type="domain" description="ATP-dependent RNA helicase PRP5/DDX46/KHDC4 KH" evidence="17">
    <location>
        <begin position="106"/>
        <end position="189"/>
    </location>
</feature>
<protein>
    <recommendedName>
        <fullName evidence="4">KH homology domain-containing protein 4</fullName>
    </recommendedName>
    <alternativeName>
        <fullName evidence="11">Brings lots of money 7</fullName>
    </alternativeName>
    <alternativeName>
        <fullName evidence="13 14">Pre-mRNA Splicing factor protein khdc4</fullName>
    </alternativeName>
</protein>
<evidence type="ECO:0000259" key="17">
    <source>
        <dbReference type="Pfam" id="PF23469"/>
    </source>
</evidence>
<keyword evidence="10" id="KW-0539">Nucleus</keyword>
<name>A0A0G2JEG2_MOUSE</name>
<evidence type="ECO:0000256" key="9">
    <source>
        <dbReference type="ARBA" id="ARBA00023187"/>
    </source>
</evidence>
<comment type="subcellular location">
    <subcellularLocation>
        <location evidence="2">Cytoplasm</location>
    </subcellularLocation>
    <subcellularLocation>
        <location evidence="1">Nucleus</location>
    </subcellularLocation>
</comment>
<evidence type="ECO:0007829" key="21">
    <source>
        <dbReference type="PeptideAtlas" id="A0A0G2JEG2"/>
    </source>
</evidence>
<dbReference type="InterPro" id="IPR055256">
    <property type="entry name" value="KH_1_KHDC4/BBP-like"/>
</dbReference>
<keyword evidence="21 22" id="KW-1267">Proteomics identification</keyword>
<evidence type="ECO:0000256" key="12">
    <source>
        <dbReference type="ARBA" id="ARBA00045732"/>
    </source>
</evidence>
<evidence type="ECO:0000256" key="14">
    <source>
        <dbReference type="ARBA" id="ARBA00079430"/>
    </source>
</evidence>
<evidence type="ECO:0000256" key="8">
    <source>
        <dbReference type="ARBA" id="ARBA00022884"/>
    </source>
</evidence>
<dbReference type="CDD" id="cd22385">
    <property type="entry name" value="KH-I_KHDC4_rpt1"/>
    <property type="match status" value="1"/>
</dbReference>
<dbReference type="GO" id="GO:0003723">
    <property type="term" value="F:RNA binding"/>
    <property type="evidence" value="ECO:0007669"/>
    <property type="project" value="UniProtKB-KW"/>
</dbReference>
<dbReference type="ExpressionAtlas" id="A0A0G2JEG2">
    <property type="expression patterns" value="baseline and differential"/>
</dbReference>
<evidence type="ECO:0000256" key="11">
    <source>
        <dbReference type="ARBA" id="ARBA00030267"/>
    </source>
</evidence>
<evidence type="ECO:0000256" key="10">
    <source>
        <dbReference type="ARBA" id="ARBA00023242"/>
    </source>
</evidence>
<dbReference type="InterPro" id="IPR047890">
    <property type="entry name" value="KHDC4_KH-I_first"/>
</dbReference>
<evidence type="ECO:0000259" key="16">
    <source>
        <dbReference type="Pfam" id="PF22675"/>
    </source>
</evidence>
<keyword evidence="9" id="KW-0508">mRNA splicing</keyword>
<keyword evidence="7" id="KW-0507">mRNA processing</keyword>
<dbReference type="ProteomicsDB" id="369830"/>
<feature type="domain" description="KHDC4/BBP-like KH-domain type I" evidence="16">
    <location>
        <begin position="246"/>
        <end position="319"/>
    </location>
</feature>
<evidence type="ECO:0000313" key="19">
    <source>
        <dbReference type="MGI" id="MGI:1921450"/>
    </source>
</evidence>
<organism evidence="18 20">
    <name type="scientific">Mus musculus</name>
    <name type="common">Mouse</name>
    <dbReference type="NCBI Taxonomy" id="10090"/>
    <lineage>
        <taxon>Eukaryota</taxon>
        <taxon>Metazoa</taxon>
        <taxon>Chordata</taxon>
        <taxon>Craniata</taxon>
        <taxon>Vertebrata</taxon>
        <taxon>Euteleostomi</taxon>
        <taxon>Mammalia</taxon>
        <taxon>Eutheria</taxon>
        <taxon>Euarchontoglires</taxon>
        <taxon>Glires</taxon>
        <taxon>Rodentia</taxon>
        <taxon>Myomorpha</taxon>
        <taxon>Muroidea</taxon>
        <taxon>Muridae</taxon>
        <taxon>Murinae</taxon>
        <taxon>Mus</taxon>
        <taxon>Mus</taxon>
    </lineage>
</organism>
<keyword evidence="20" id="KW-1185">Reference proteome</keyword>
<dbReference type="GO" id="GO:0005634">
    <property type="term" value="C:nucleus"/>
    <property type="evidence" value="ECO:0007669"/>
    <property type="project" value="UniProtKB-SubCell"/>
</dbReference>
<evidence type="ECO:0000256" key="7">
    <source>
        <dbReference type="ARBA" id="ARBA00022664"/>
    </source>
</evidence>
<dbReference type="MGI" id="MGI:1921450">
    <property type="gene designation" value="Khdc4"/>
</dbReference>
<dbReference type="PANTHER" id="PTHR15744">
    <property type="entry name" value="BLOM7"/>
    <property type="match status" value="1"/>
</dbReference>
<keyword evidence="6" id="KW-0597">Phosphoprotein</keyword>
<dbReference type="FunFam" id="3.30.1370.10:FF:000035">
    <property type="entry name" value="KH domain-containing 4, pre-mRNA-splicing factor"/>
    <property type="match status" value="1"/>
</dbReference>
<dbReference type="Gene3D" id="3.30.1370.10">
    <property type="entry name" value="K Homology domain, type 1"/>
    <property type="match status" value="2"/>
</dbReference>
<dbReference type="Proteomes" id="UP000000589">
    <property type="component" value="Chromosome 3"/>
</dbReference>
<keyword evidence="8" id="KW-0694">RNA-binding</keyword>
<accession>A0A0G2JEG2</accession>
<dbReference type="InterPro" id="IPR056149">
    <property type="entry name" value="PRP5/DDX46/KHDC4_KH"/>
</dbReference>
<reference evidence="18" key="4">
    <citation type="submission" date="2025-09" db="UniProtKB">
        <authorList>
            <consortium name="Ensembl"/>
        </authorList>
    </citation>
    <scope>IDENTIFICATION</scope>
    <source>
        <strain evidence="18">C57BL/6J</strain>
    </source>
</reference>
<evidence type="ECO:0000256" key="1">
    <source>
        <dbReference type="ARBA" id="ARBA00004123"/>
    </source>
</evidence>
<evidence type="ECO:0000256" key="2">
    <source>
        <dbReference type="ARBA" id="ARBA00004496"/>
    </source>
</evidence>
<proteinExistence type="evidence at protein level"/>
<evidence type="ECO:0000256" key="13">
    <source>
        <dbReference type="ARBA" id="ARBA00078995"/>
    </source>
</evidence>
<dbReference type="FunFam" id="3.30.1370.10:FF:000045">
    <property type="entry name" value="KH domain-containing 4, pre-mRNA-splicing factor"/>
    <property type="match status" value="1"/>
</dbReference>
<dbReference type="Pfam" id="PF23469">
    <property type="entry name" value="KH_12"/>
    <property type="match status" value="1"/>
</dbReference>
<evidence type="ECO:0000256" key="15">
    <source>
        <dbReference type="SAM" id="MobiDB-lite"/>
    </source>
</evidence>
<feature type="region of interest" description="Disordered" evidence="15">
    <location>
        <begin position="1"/>
        <end position="53"/>
    </location>
</feature>
<evidence type="ECO:0000256" key="3">
    <source>
        <dbReference type="ARBA" id="ARBA00006093"/>
    </source>
</evidence>
<dbReference type="InterPro" id="IPR047889">
    <property type="entry name" value="KHDC4_KH-I_second"/>
</dbReference>
<evidence type="ECO:0000313" key="20">
    <source>
        <dbReference type="Proteomes" id="UP000000589"/>
    </source>
</evidence>
<dbReference type="Bgee" id="ENSMUSG00000028060">
    <property type="expression patterns" value="Expressed in undifferentiated genital tubercle and 252 other cell types or tissues"/>
</dbReference>
<dbReference type="Pfam" id="PF22675">
    <property type="entry name" value="KH-I_KHDC4-BBP"/>
    <property type="match status" value="1"/>
</dbReference>
<evidence type="ECO:0000256" key="5">
    <source>
        <dbReference type="ARBA" id="ARBA00022490"/>
    </source>
</evidence>
<dbReference type="InterPro" id="IPR031121">
    <property type="entry name" value="RIK/BLOM7"/>
</dbReference>
<dbReference type="GO" id="GO:0008380">
    <property type="term" value="P:RNA splicing"/>
    <property type="evidence" value="ECO:0007669"/>
    <property type="project" value="UniProtKB-KW"/>
</dbReference>
<evidence type="ECO:0000313" key="18">
    <source>
        <dbReference type="Ensembl" id="ENSMUSP00000142760.2"/>
    </source>
</evidence>
<keyword evidence="5" id="KW-0963">Cytoplasm</keyword>
<comment type="function">
    <text evidence="12">RNA-binding protein involved in pre-mRNA splicing. Interacts with the PRP19C/Prp19 complex/NTC/Nineteen complex which is part of the spliceosome. Involved in regulating splice site selection. Binds preferentially RNA with A/C rich sequences and poly-C stretches.</text>
</comment>
<comment type="similarity">
    <text evidence="3">Belongs to the KHDC4 family.</text>
</comment>
<dbReference type="Antibodypedia" id="1657">
    <property type="antibodies" value="79 antibodies from 20 providers"/>
</dbReference>
<evidence type="ECO:0007829" key="22">
    <source>
        <dbReference type="ProteomicsDB" id="A0A0G2JEG2"/>
    </source>
</evidence>